<dbReference type="InterPro" id="IPR011006">
    <property type="entry name" value="CheY-like_superfamily"/>
</dbReference>
<comment type="subcellular location">
    <subcellularLocation>
        <location evidence="2">Membrane</location>
    </subcellularLocation>
</comment>
<evidence type="ECO:0000256" key="1">
    <source>
        <dbReference type="ARBA" id="ARBA00000085"/>
    </source>
</evidence>
<dbReference type="Gene3D" id="1.10.287.130">
    <property type="match status" value="1"/>
</dbReference>
<dbReference type="PROSITE" id="PS50885">
    <property type="entry name" value="HAMP"/>
    <property type="match status" value="1"/>
</dbReference>
<dbReference type="Gene3D" id="3.40.50.2300">
    <property type="match status" value="1"/>
</dbReference>
<dbReference type="InterPro" id="IPR036890">
    <property type="entry name" value="HATPase_C_sf"/>
</dbReference>
<dbReference type="Pfam" id="PF00072">
    <property type="entry name" value="Response_reg"/>
    <property type="match status" value="1"/>
</dbReference>
<dbReference type="Pfam" id="PF00512">
    <property type="entry name" value="HisKA"/>
    <property type="match status" value="1"/>
</dbReference>
<dbReference type="KEGG" id="tmk:QGN29_06480"/>
<dbReference type="GO" id="GO:0016020">
    <property type="term" value="C:membrane"/>
    <property type="evidence" value="ECO:0007669"/>
    <property type="project" value="UniProtKB-SubCell"/>
</dbReference>
<organism evidence="18 19">
    <name type="scientific">Temperatibacter marinus</name>
    <dbReference type="NCBI Taxonomy" id="1456591"/>
    <lineage>
        <taxon>Bacteria</taxon>
        <taxon>Pseudomonadati</taxon>
        <taxon>Pseudomonadota</taxon>
        <taxon>Alphaproteobacteria</taxon>
        <taxon>Kordiimonadales</taxon>
        <taxon>Temperatibacteraceae</taxon>
        <taxon>Temperatibacter</taxon>
    </lineage>
</organism>
<dbReference type="RefSeq" id="WP_310799884.1">
    <property type="nucleotide sequence ID" value="NZ_CP123872.1"/>
</dbReference>
<dbReference type="Proteomes" id="UP001268683">
    <property type="component" value="Chromosome"/>
</dbReference>
<dbReference type="CDD" id="cd17546">
    <property type="entry name" value="REC_hyHK_CKI1_RcsC-like"/>
    <property type="match status" value="1"/>
</dbReference>
<dbReference type="SMART" id="SM00448">
    <property type="entry name" value="REC"/>
    <property type="match status" value="1"/>
</dbReference>
<dbReference type="PANTHER" id="PTHR45339">
    <property type="entry name" value="HYBRID SIGNAL TRANSDUCTION HISTIDINE KINASE J"/>
    <property type="match status" value="1"/>
</dbReference>
<dbReference type="CDD" id="cd06225">
    <property type="entry name" value="HAMP"/>
    <property type="match status" value="1"/>
</dbReference>
<dbReference type="InterPro" id="IPR001789">
    <property type="entry name" value="Sig_transdc_resp-reg_receiver"/>
</dbReference>
<feature type="domain" description="Response regulatory" evidence="16">
    <location>
        <begin position="516"/>
        <end position="636"/>
    </location>
</feature>
<keyword evidence="11" id="KW-0902">Two-component regulatory system</keyword>
<dbReference type="GO" id="GO:0000155">
    <property type="term" value="F:phosphorelay sensor kinase activity"/>
    <property type="evidence" value="ECO:0007669"/>
    <property type="project" value="InterPro"/>
</dbReference>
<comment type="catalytic activity">
    <reaction evidence="1">
        <text>ATP + protein L-histidine = ADP + protein N-phospho-L-histidine.</text>
        <dbReference type="EC" id="2.7.13.3"/>
    </reaction>
</comment>
<dbReference type="AlphaFoldDB" id="A0AA52EFZ0"/>
<dbReference type="SUPFAM" id="SSF52172">
    <property type="entry name" value="CheY-like"/>
    <property type="match status" value="1"/>
</dbReference>
<keyword evidence="5" id="KW-0808">Transferase</keyword>
<dbReference type="InterPro" id="IPR005467">
    <property type="entry name" value="His_kinase_dom"/>
</dbReference>
<evidence type="ECO:0000313" key="18">
    <source>
        <dbReference type="EMBL" id="WND04020.1"/>
    </source>
</evidence>
<proteinExistence type="predicted"/>
<dbReference type="InterPro" id="IPR003660">
    <property type="entry name" value="HAMP_dom"/>
</dbReference>
<dbReference type="EC" id="2.7.13.3" evidence="3"/>
<dbReference type="SMART" id="SM00387">
    <property type="entry name" value="HATPase_c"/>
    <property type="match status" value="1"/>
</dbReference>
<dbReference type="InterPro" id="IPR036097">
    <property type="entry name" value="HisK_dim/P_sf"/>
</dbReference>
<evidence type="ECO:0000256" key="2">
    <source>
        <dbReference type="ARBA" id="ARBA00004370"/>
    </source>
</evidence>
<feature type="domain" description="Histidine kinase" evidence="15">
    <location>
        <begin position="272"/>
        <end position="493"/>
    </location>
</feature>
<evidence type="ECO:0000256" key="12">
    <source>
        <dbReference type="ARBA" id="ARBA00023136"/>
    </source>
</evidence>
<dbReference type="Pfam" id="PF00672">
    <property type="entry name" value="HAMP"/>
    <property type="match status" value="1"/>
</dbReference>
<dbReference type="FunFam" id="1.10.287.130:FF:000004">
    <property type="entry name" value="Ethylene receptor 1"/>
    <property type="match status" value="1"/>
</dbReference>
<evidence type="ECO:0000256" key="5">
    <source>
        <dbReference type="ARBA" id="ARBA00022679"/>
    </source>
</evidence>
<accession>A0AA52EFZ0</accession>
<keyword evidence="7" id="KW-0547">Nucleotide-binding</keyword>
<keyword evidence="6 14" id="KW-0812">Transmembrane</keyword>
<keyword evidence="10 14" id="KW-1133">Transmembrane helix</keyword>
<evidence type="ECO:0000256" key="13">
    <source>
        <dbReference type="PROSITE-ProRule" id="PRU00169"/>
    </source>
</evidence>
<dbReference type="PROSITE" id="PS50110">
    <property type="entry name" value="RESPONSE_REGULATORY"/>
    <property type="match status" value="1"/>
</dbReference>
<dbReference type="InterPro" id="IPR004358">
    <property type="entry name" value="Sig_transdc_His_kin-like_C"/>
</dbReference>
<dbReference type="SMART" id="SM00388">
    <property type="entry name" value="HisKA"/>
    <property type="match status" value="1"/>
</dbReference>
<dbReference type="SUPFAM" id="SSF55874">
    <property type="entry name" value="ATPase domain of HSP90 chaperone/DNA topoisomerase II/histidine kinase"/>
    <property type="match status" value="1"/>
</dbReference>
<protein>
    <recommendedName>
        <fullName evidence="3">histidine kinase</fullName>
        <ecNumber evidence="3">2.7.13.3</ecNumber>
    </recommendedName>
</protein>
<keyword evidence="8" id="KW-0418">Kinase</keyword>
<dbReference type="Gene3D" id="6.10.340.10">
    <property type="match status" value="1"/>
</dbReference>
<dbReference type="EMBL" id="CP123872">
    <property type="protein sequence ID" value="WND04020.1"/>
    <property type="molecule type" value="Genomic_DNA"/>
</dbReference>
<dbReference type="InterPro" id="IPR003594">
    <property type="entry name" value="HATPase_dom"/>
</dbReference>
<sequence>MFKNIAFRNLFPLIIMEISIVLVLFFLVFLLPSIHSSSNEFAKSEFENHLSLLQGRINAILGRDELMVRQDIFYTQLDPKMKAVFLLDDSNTILFSHRGIFEGKNISEIDYDFSPEIITSVMKTGDSIVELSQTRQAALGYAGLIINSADQRELYTLLVVKDYSSLQVNIVRLALFPAMLIFGALVFFSVAANWLIRKKFNVQFIPLMNATKELQQGIKNVQVPIKGRDEFASLSRSFNSMTAELSSQAKALEDAKTTAESASAAKSEFLTNMSHEFRTPLTGIIGFLDLLEEENKDPSIEHYIKTANLSAHTLLELINDLLDFSRLEAGQVEVSKASFDLNKLVQDIQAALEPQTLSKSVKVVSNLLPEQHSFINHDQKLLRQCIVNLVGNAIKFTDKGSVRIIMDATPDENGKAEYKIEIIDTGVGISSEGQARLFNRFERVHDTSQIYAQGTGLGLAICAQIAEIIEGHLSVTSSLGEGSAFTLTFDAAIAKQHQKLATTPAFDPGPSQKSLVIAAVDDNAINRMLVTQFIEKWGAKALLFECGEDIIDYAKAEDSVVPDLVLMDINMPGLNGVETQQVLRTECPAYDTLPIIALTANAIKGDREEYIAAGLTDYISKPIDVDKLYFAFGKYTNL</sequence>
<dbReference type="PROSITE" id="PS50109">
    <property type="entry name" value="HIS_KIN"/>
    <property type="match status" value="1"/>
</dbReference>
<dbReference type="PANTHER" id="PTHR45339:SF1">
    <property type="entry name" value="HYBRID SIGNAL TRANSDUCTION HISTIDINE KINASE J"/>
    <property type="match status" value="1"/>
</dbReference>
<evidence type="ECO:0000313" key="19">
    <source>
        <dbReference type="Proteomes" id="UP001268683"/>
    </source>
</evidence>
<dbReference type="CDD" id="cd16922">
    <property type="entry name" value="HATPase_EvgS-ArcB-TorS-like"/>
    <property type="match status" value="1"/>
</dbReference>
<dbReference type="Gene3D" id="3.30.565.10">
    <property type="entry name" value="Histidine kinase-like ATPase, C-terminal domain"/>
    <property type="match status" value="1"/>
</dbReference>
<evidence type="ECO:0000256" key="11">
    <source>
        <dbReference type="ARBA" id="ARBA00023012"/>
    </source>
</evidence>
<evidence type="ECO:0000259" key="16">
    <source>
        <dbReference type="PROSITE" id="PS50110"/>
    </source>
</evidence>
<dbReference type="SMART" id="SM00304">
    <property type="entry name" value="HAMP"/>
    <property type="match status" value="1"/>
</dbReference>
<dbReference type="FunFam" id="3.30.565.10:FF:000010">
    <property type="entry name" value="Sensor histidine kinase RcsC"/>
    <property type="match status" value="1"/>
</dbReference>
<keyword evidence="19" id="KW-1185">Reference proteome</keyword>
<dbReference type="SUPFAM" id="SSF47384">
    <property type="entry name" value="Homodimeric domain of signal transducing histidine kinase"/>
    <property type="match status" value="1"/>
</dbReference>
<evidence type="ECO:0000256" key="9">
    <source>
        <dbReference type="ARBA" id="ARBA00022840"/>
    </source>
</evidence>
<evidence type="ECO:0000256" key="4">
    <source>
        <dbReference type="ARBA" id="ARBA00022553"/>
    </source>
</evidence>
<gene>
    <name evidence="18" type="ORF">QGN29_06480</name>
</gene>
<feature type="transmembrane region" description="Helical" evidence="14">
    <location>
        <begin position="174"/>
        <end position="196"/>
    </location>
</feature>
<feature type="domain" description="HAMP" evidence="17">
    <location>
        <begin position="207"/>
        <end position="250"/>
    </location>
</feature>
<dbReference type="GO" id="GO:0005524">
    <property type="term" value="F:ATP binding"/>
    <property type="evidence" value="ECO:0007669"/>
    <property type="project" value="UniProtKB-KW"/>
</dbReference>
<evidence type="ECO:0000256" key="14">
    <source>
        <dbReference type="SAM" id="Phobius"/>
    </source>
</evidence>
<evidence type="ECO:0000256" key="3">
    <source>
        <dbReference type="ARBA" id="ARBA00012438"/>
    </source>
</evidence>
<evidence type="ECO:0000259" key="15">
    <source>
        <dbReference type="PROSITE" id="PS50109"/>
    </source>
</evidence>
<dbReference type="PRINTS" id="PR00344">
    <property type="entry name" value="BCTRLSENSOR"/>
</dbReference>
<keyword evidence="12 14" id="KW-0472">Membrane</keyword>
<dbReference type="InterPro" id="IPR003661">
    <property type="entry name" value="HisK_dim/P_dom"/>
</dbReference>
<evidence type="ECO:0000256" key="8">
    <source>
        <dbReference type="ARBA" id="ARBA00022777"/>
    </source>
</evidence>
<dbReference type="Pfam" id="PF02518">
    <property type="entry name" value="HATPase_c"/>
    <property type="match status" value="1"/>
</dbReference>
<evidence type="ECO:0000256" key="10">
    <source>
        <dbReference type="ARBA" id="ARBA00022989"/>
    </source>
</evidence>
<keyword evidence="9 18" id="KW-0067">ATP-binding</keyword>
<evidence type="ECO:0000259" key="17">
    <source>
        <dbReference type="PROSITE" id="PS50885"/>
    </source>
</evidence>
<keyword evidence="4 13" id="KW-0597">Phosphoprotein</keyword>
<name>A0AA52EFZ0_9PROT</name>
<evidence type="ECO:0000256" key="7">
    <source>
        <dbReference type="ARBA" id="ARBA00022741"/>
    </source>
</evidence>
<dbReference type="CDD" id="cd00082">
    <property type="entry name" value="HisKA"/>
    <property type="match status" value="1"/>
</dbReference>
<reference evidence="18" key="1">
    <citation type="submission" date="2023-04" db="EMBL/GenBank/DDBJ databases">
        <title>Complete genome sequence of Temperatibacter marinus.</title>
        <authorList>
            <person name="Rong J.-C."/>
            <person name="Yi M.-L."/>
            <person name="Zhao Q."/>
        </authorList>
    </citation>
    <scope>NUCLEOTIDE SEQUENCE</scope>
    <source>
        <strain evidence="18">NBRC 110045</strain>
    </source>
</reference>
<evidence type="ECO:0000256" key="6">
    <source>
        <dbReference type="ARBA" id="ARBA00022692"/>
    </source>
</evidence>
<feature type="modified residue" description="4-aspartylphosphate" evidence="13">
    <location>
        <position position="568"/>
    </location>
</feature>